<organism evidence="3 4">
    <name type="scientific">Trichoglossum hirsutum</name>
    <dbReference type="NCBI Taxonomy" id="265104"/>
    <lineage>
        <taxon>Eukaryota</taxon>
        <taxon>Fungi</taxon>
        <taxon>Dikarya</taxon>
        <taxon>Ascomycota</taxon>
        <taxon>Pezizomycotina</taxon>
        <taxon>Geoglossomycetes</taxon>
        <taxon>Geoglossales</taxon>
        <taxon>Geoglossaceae</taxon>
        <taxon>Trichoglossum</taxon>
    </lineage>
</organism>
<evidence type="ECO:0008006" key="5">
    <source>
        <dbReference type="Google" id="ProtNLM"/>
    </source>
</evidence>
<evidence type="ECO:0000313" key="4">
    <source>
        <dbReference type="Proteomes" id="UP000750711"/>
    </source>
</evidence>
<dbReference type="Pfam" id="PF07573">
    <property type="entry name" value="AreA_N"/>
    <property type="match status" value="1"/>
</dbReference>
<name>A0A9P8I7S4_9PEZI</name>
<dbReference type="GO" id="GO:0008270">
    <property type="term" value="F:zinc ion binding"/>
    <property type="evidence" value="ECO:0007669"/>
    <property type="project" value="InterPro"/>
</dbReference>
<evidence type="ECO:0000259" key="2">
    <source>
        <dbReference type="Pfam" id="PF08550"/>
    </source>
</evidence>
<sequence>MRANAPSEHHAIAVTAAEPNASPQLHLQRRPLNAAAPGATLTTTTTTFAPLTQPDLQAKLDLSPTEVNARRELLRESIFPGWGDDASGAGLESPDELQKNDPLATRIWRLYTRTRTQLPNQQRMENLTWRMMGMNLKRRKEREQAR</sequence>
<dbReference type="GO" id="GO:0042128">
    <property type="term" value="P:nitrate assimilation"/>
    <property type="evidence" value="ECO:0007669"/>
    <property type="project" value="InterPro"/>
</dbReference>
<dbReference type="Pfam" id="PF08550">
    <property type="entry name" value="GATA_AreA"/>
    <property type="match status" value="1"/>
</dbReference>
<feature type="domain" description="Nitrogen regulatory AreA N-terminal" evidence="1">
    <location>
        <begin position="58"/>
        <end position="96"/>
    </location>
</feature>
<feature type="non-terminal residue" evidence="3">
    <location>
        <position position="146"/>
    </location>
</feature>
<dbReference type="AlphaFoldDB" id="A0A9P8I7S4"/>
<dbReference type="GO" id="GO:0003677">
    <property type="term" value="F:DNA binding"/>
    <property type="evidence" value="ECO:0007669"/>
    <property type="project" value="InterPro"/>
</dbReference>
<dbReference type="InterPro" id="IPR011420">
    <property type="entry name" value="AreA_N"/>
</dbReference>
<dbReference type="Proteomes" id="UP000750711">
    <property type="component" value="Unassembled WGS sequence"/>
</dbReference>
<dbReference type="EMBL" id="JAGHQM010003660">
    <property type="protein sequence ID" value="KAH0542399.1"/>
    <property type="molecule type" value="Genomic_DNA"/>
</dbReference>
<gene>
    <name evidence="3" type="ORF">GP486_008644</name>
</gene>
<evidence type="ECO:0000313" key="3">
    <source>
        <dbReference type="EMBL" id="KAH0542399.1"/>
    </source>
</evidence>
<evidence type="ECO:0000259" key="1">
    <source>
        <dbReference type="Pfam" id="PF07573"/>
    </source>
</evidence>
<proteinExistence type="predicted"/>
<protein>
    <recommendedName>
        <fullName evidence="5">Nitrogen regulatory protein areA GATA-like domain-containing protein</fullName>
    </recommendedName>
</protein>
<comment type="caution">
    <text evidence="3">The sequence shown here is derived from an EMBL/GenBank/DDBJ whole genome shotgun (WGS) entry which is preliminary data.</text>
</comment>
<keyword evidence="4" id="KW-1185">Reference proteome</keyword>
<dbReference type="InterPro" id="IPR013860">
    <property type="entry name" value="AreA_GATA"/>
</dbReference>
<reference evidence="3" key="1">
    <citation type="submission" date="2021-03" db="EMBL/GenBank/DDBJ databases">
        <title>Comparative genomics and phylogenomic investigation of the class Geoglossomycetes provide insights into ecological specialization and systematics.</title>
        <authorList>
            <person name="Melie T."/>
            <person name="Pirro S."/>
            <person name="Miller A.N."/>
            <person name="Quandt A."/>
        </authorList>
    </citation>
    <scope>NUCLEOTIDE SEQUENCE</scope>
    <source>
        <strain evidence="3">CAQ_001_2017</strain>
    </source>
</reference>
<feature type="domain" description="Nitrogen regulatory protein areA GATA-like" evidence="2">
    <location>
        <begin position="107"/>
        <end position="134"/>
    </location>
</feature>
<dbReference type="GO" id="GO:0005634">
    <property type="term" value="C:nucleus"/>
    <property type="evidence" value="ECO:0007669"/>
    <property type="project" value="InterPro"/>
</dbReference>
<accession>A0A9P8I7S4</accession>